<feature type="coiled-coil region" evidence="2">
    <location>
        <begin position="198"/>
        <end position="246"/>
    </location>
</feature>
<feature type="compositionally biased region" description="Low complexity" evidence="3">
    <location>
        <begin position="973"/>
        <end position="986"/>
    </location>
</feature>
<dbReference type="SUPFAM" id="SSF144284">
    <property type="entry name" value="Sec2 N-terminal region"/>
    <property type="match status" value="1"/>
</dbReference>
<comment type="caution">
    <text evidence="5">The sequence shown here is derived from an EMBL/GenBank/DDBJ whole genome shotgun (WGS) entry which is preliminary data.</text>
</comment>
<sequence>MASVVEVDGQTQPPDDLQKLNGDTHESGVAEDTLDHPHVNGVGKGENGTTEHASDHEKDDDASDAQAQVIISLRSQVTDLFTQVTQLNSKLVSSYDRVSDLEDQMHVSSASLRNATLQVSELELERTQHLAALNTGLLVEREHVTAELNRLMERATLEAAQRGQAESAKHDIEKDLDDLSASLFDQANTMVAEARFAAAQSERKAGDAEEALRTAEEAVRAMQTAMQDLMADRENARTEAERARIRMGKGKWVDRGPGEDGMVLERQLRLMNTHQPFTDFLSFVGHLRSLRASGNAHPPAMSSLLSLPFPARLLTEDSEPTLRLDLAPSLNWLTRRSVLAAIHTGMLSIEPIPLFSLLQEVYPHIALPSPPSHPSHSYAENNPLPANVTLSCALCGTSILPPPTPPGLALGSDGKDRPQERRSSQNPLTSLTLTRNLSSNSAAWLRGLTSTNSNSNLVAEETSSSPTATEAIPVSVPEQIFIFRLNTQSSSIAALASTPFSASSPPPSHPAHLHPPASPRRASSSAQSIRQLSTVSPARTPGVQQQQQPQQATPYPLCASNYCLTRMRSTCSLWAFVRSGIVEHVWEEPVSLPPHAQTQHAPVVVPGSPPTRPSTPGRDRDSQKGISFGFGGGSPGKQIAPPPSHPSTMAAGSVGAAAQNGAGGEKAPPVPPRRRGLWGMASALGEALQERGKGRAGSRWGSRDVSADHSARASGESGGVELVKDGLGREGKGLPPPPPSHPDVPHERNTDRKPVPSVPDDLEAMGEKKMDEGGEKDNGGEPAEHEEHEHGHVQEETLFDAGHEHGHHEHEHEEMAVKEDEAKQEEKETSTETLAASEDRDNNDGFVTPPDTDDVPAQQALADNSSLATPPATPGADQSSFASASPAVRKSLDLSAATNAAHMRSLDAGAMPSPGAVPLPPSRADSPAPNPTGLANGGEENAIPAPAPQGAAAPPPVSRRAAARRPAPTPPGALVAAPEPEATPVAGEKEVEAVVEESEDTEVGELEADEVAQAHEDKGADKIDVDRAVEPAAEDVEMPATPSEAESELTFAPVPGATSGNVAEVAVKPEDESKPEVKTEVEAEKEVPPDSGFTTDATWEERTWREVVRLREEMFWARVGGVR</sequence>
<feature type="domain" description="GDP/GTP exchange factor Sec2 N-terminal" evidence="4">
    <location>
        <begin position="99"/>
        <end position="229"/>
    </location>
</feature>
<dbReference type="CDD" id="cd21044">
    <property type="entry name" value="Rab11BD_RAB3IP_like"/>
    <property type="match status" value="1"/>
</dbReference>
<dbReference type="Pfam" id="PF06428">
    <property type="entry name" value="Sec2p"/>
    <property type="match status" value="1"/>
</dbReference>
<feature type="compositionally biased region" description="Basic and acidic residues" evidence="3">
    <location>
        <begin position="743"/>
        <end position="754"/>
    </location>
</feature>
<dbReference type="PANTHER" id="PTHR14430:SF0">
    <property type="entry name" value="SEC2P DOMAIN-CONTAINING PROTEIN"/>
    <property type="match status" value="1"/>
</dbReference>
<evidence type="ECO:0000313" key="6">
    <source>
        <dbReference type="Proteomes" id="UP000053558"/>
    </source>
</evidence>
<dbReference type="RefSeq" id="XP_007771617.1">
    <property type="nucleotide sequence ID" value="XM_007773427.1"/>
</dbReference>
<feature type="region of interest" description="Disordered" evidence="3">
    <location>
        <begin position="597"/>
        <end position="889"/>
    </location>
</feature>
<dbReference type="PANTHER" id="PTHR14430">
    <property type="entry name" value="RABIN3-RELATED"/>
    <property type="match status" value="1"/>
</dbReference>
<feature type="region of interest" description="Disordered" evidence="3">
    <location>
        <begin position="903"/>
        <end position="1098"/>
    </location>
</feature>
<dbReference type="AlphaFoldDB" id="A0A5M3MIK5"/>
<feature type="compositionally biased region" description="Basic and acidic residues" evidence="3">
    <location>
        <begin position="1012"/>
        <end position="1029"/>
    </location>
</feature>
<dbReference type="GeneID" id="19205807"/>
<feature type="compositionally biased region" description="Basic and acidic residues" evidence="3">
    <location>
        <begin position="1067"/>
        <end position="1088"/>
    </location>
</feature>
<dbReference type="GO" id="GO:0051286">
    <property type="term" value="C:cell tip"/>
    <property type="evidence" value="ECO:0007669"/>
    <property type="project" value="TreeGrafter"/>
</dbReference>
<dbReference type="KEGG" id="cput:CONPUDRAFT_167588"/>
<dbReference type="InterPro" id="IPR040351">
    <property type="entry name" value="RAB3IL/RAB3IP/Sec2"/>
</dbReference>
<evidence type="ECO:0000259" key="4">
    <source>
        <dbReference type="Pfam" id="PF06428"/>
    </source>
</evidence>
<feature type="compositionally biased region" description="Low complexity" evidence="3">
    <location>
        <begin position="942"/>
        <end position="966"/>
    </location>
</feature>
<dbReference type="Gene3D" id="6.10.140.910">
    <property type="match status" value="1"/>
</dbReference>
<dbReference type="GO" id="GO:0070319">
    <property type="term" value="C:Golgi to plasma membrane transport vesicle"/>
    <property type="evidence" value="ECO:0007669"/>
    <property type="project" value="TreeGrafter"/>
</dbReference>
<feature type="region of interest" description="Disordered" evidence="3">
    <location>
        <begin position="403"/>
        <end position="432"/>
    </location>
</feature>
<evidence type="ECO:0000256" key="1">
    <source>
        <dbReference type="ARBA" id="ARBA00023054"/>
    </source>
</evidence>
<dbReference type="Proteomes" id="UP000053558">
    <property type="component" value="Unassembled WGS sequence"/>
</dbReference>
<feature type="compositionally biased region" description="Low complexity" evidence="3">
    <location>
        <begin position="519"/>
        <end position="533"/>
    </location>
</feature>
<dbReference type="GO" id="GO:0006887">
    <property type="term" value="P:exocytosis"/>
    <property type="evidence" value="ECO:0007669"/>
    <property type="project" value="TreeGrafter"/>
</dbReference>
<accession>A0A5M3MIK5</accession>
<dbReference type="InterPro" id="IPR009449">
    <property type="entry name" value="Sec2_N"/>
</dbReference>
<feature type="compositionally biased region" description="Basic and acidic residues" evidence="3">
    <location>
        <begin position="765"/>
        <end position="830"/>
    </location>
</feature>
<evidence type="ECO:0000313" key="5">
    <source>
        <dbReference type="EMBL" id="EIW78614.1"/>
    </source>
</evidence>
<feature type="compositionally biased region" description="Basic and acidic residues" evidence="3">
    <location>
        <begin position="413"/>
        <end position="423"/>
    </location>
</feature>
<organism evidence="5 6">
    <name type="scientific">Coniophora puteana (strain RWD-64-598)</name>
    <name type="common">Brown rot fungus</name>
    <dbReference type="NCBI Taxonomy" id="741705"/>
    <lineage>
        <taxon>Eukaryota</taxon>
        <taxon>Fungi</taxon>
        <taxon>Dikarya</taxon>
        <taxon>Basidiomycota</taxon>
        <taxon>Agaricomycotina</taxon>
        <taxon>Agaricomycetes</taxon>
        <taxon>Agaricomycetidae</taxon>
        <taxon>Boletales</taxon>
        <taxon>Coniophorineae</taxon>
        <taxon>Coniophoraceae</taxon>
        <taxon>Coniophora</taxon>
    </lineage>
</organism>
<feature type="compositionally biased region" description="Basic and acidic residues" evidence="3">
    <location>
        <begin position="722"/>
        <end position="732"/>
    </location>
</feature>
<feature type="region of interest" description="Disordered" evidence="3">
    <location>
        <begin position="498"/>
        <end position="552"/>
    </location>
</feature>
<dbReference type="OrthoDB" id="1748564at2759"/>
<dbReference type="OMA" id="VPHERNT"/>
<feature type="compositionally biased region" description="Basic and acidic residues" evidence="3">
    <location>
        <begin position="16"/>
        <end position="38"/>
    </location>
</feature>
<gene>
    <name evidence="5" type="ORF">CONPUDRAFT_167588</name>
</gene>
<feature type="compositionally biased region" description="Acidic residues" evidence="3">
    <location>
        <begin position="993"/>
        <end position="1010"/>
    </location>
</feature>
<feature type="compositionally biased region" description="Basic and acidic residues" evidence="3">
    <location>
        <begin position="701"/>
        <end position="711"/>
    </location>
</feature>
<keyword evidence="1 2" id="KW-0175">Coiled coil</keyword>
<name>A0A5M3MIK5_CONPW</name>
<proteinExistence type="predicted"/>
<reference evidence="6" key="1">
    <citation type="journal article" date="2012" name="Science">
        <title>The Paleozoic origin of enzymatic lignin decomposition reconstructed from 31 fungal genomes.</title>
        <authorList>
            <person name="Floudas D."/>
            <person name="Binder M."/>
            <person name="Riley R."/>
            <person name="Barry K."/>
            <person name="Blanchette R.A."/>
            <person name="Henrissat B."/>
            <person name="Martinez A.T."/>
            <person name="Otillar R."/>
            <person name="Spatafora J.W."/>
            <person name="Yadav J.S."/>
            <person name="Aerts A."/>
            <person name="Benoit I."/>
            <person name="Boyd A."/>
            <person name="Carlson A."/>
            <person name="Copeland A."/>
            <person name="Coutinho P.M."/>
            <person name="de Vries R.P."/>
            <person name="Ferreira P."/>
            <person name="Findley K."/>
            <person name="Foster B."/>
            <person name="Gaskell J."/>
            <person name="Glotzer D."/>
            <person name="Gorecki P."/>
            <person name="Heitman J."/>
            <person name="Hesse C."/>
            <person name="Hori C."/>
            <person name="Igarashi K."/>
            <person name="Jurgens J.A."/>
            <person name="Kallen N."/>
            <person name="Kersten P."/>
            <person name="Kohler A."/>
            <person name="Kuees U."/>
            <person name="Kumar T.K.A."/>
            <person name="Kuo A."/>
            <person name="LaButti K."/>
            <person name="Larrondo L.F."/>
            <person name="Lindquist E."/>
            <person name="Ling A."/>
            <person name="Lombard V."/>
            <person name="Lucas S."/>
            <person name="Lundell T."/>
            <person name="Martin R."/>
            <person name="McLaughlin D.J."/>
            <person name="Morgenstern I."/>
            <person name="Morin E."/>
            <person name="Murat C."/>
            <person name="Nagy L.G."/>
            <person name="Nolan M."/>
            <person name="Ohm R.A."/>
            <person name="Patyshakuliyeva A."/>
            <person name="Rokas A."/>
            <person name="Ruiz-Duenas F.J."/>
            <person name="Sabat G."/>
            <person name="Salamov A."/>
            <person name="Samejima M."/>
            <person name="Schmutz J."/>
            <person name="Slot J.C."/>
            <person name="St John F."/>
            <person name="Stenlid J."/>
            <person name="Sun H."/>
            <person name="Sun S."/>
            <person name="Syed K."/>
            <person name="Tsang A."/>
            <person name="Wiebenga A."/>
            <person name="Young D."/>
            <person name="Pisabarro A."/>
            <person name="Eastwood D.C."/>
            <person name="Martin F."/>
            <person name="Cullen D."/>
            <person name="Grigoriev I.V."/>
            <person name="Hibbett D.S."/>
        </authorList>
    </citation>
    <scope>NUCLEOTIDE SEQUENCE [LARGE SCALE GENOMIC DNA]</scope>
    <source>
        <strain evidence="6">RWD-64-598 SS2</strain>
    </source>
</reference>
<protein>
    <recommendedName>
        <fullName evidence="4">GDP/GTP exchange factor Sec2 N-terminal domain-containing protein</fullName>
    </recommendedName>
</protein>
<dbReference type="GO" id="GO:0005085">
    <property type="term" value="F:guanyl-nucleotide exchange factor activity"/>
    <property type="evidence" value="ECO:0007669"/>
    <property type="project" value="InterPro"/>
</dbReference>
<keyword evidence="6" id="KW-1185">Reference proteome</keyword>
<feature type="region of interest" description="Disordered" evidence="3">
    <location>
        <begin position="1"/>
        <end position="64"/>
    </location>
</feature>
<evidence type="ECO:0000256" key="3">
    <source>
        <dbReference type="SAM" id="MobiDB-lite"/>
    </source>
</evidence>
<dbReference type="EMBL" id="JH711582">
    <property type="protein sequence ID" value="EIW78614.1"/>
    <property type="molecule type" value="Genomic_DNA"/>
</dbReference>
<evidence type="ECO:0000256" key="2">
    <source>
        <dbReference type="SAM" id="Coils"/>
    </source>
</evidence>